<evidence type="ECO:0000313" key="1">
    <source>
        <dbReference type="EMBL" id="CAF4653331.1"/>
    </source>
</evidence>
<dbReference type="OrthoDB" id="6154697at2759"/>
<sequence>VCEHVQLGLTITSKLYWEPHIDTLIATADKVVGLIKFLSHISPCKVLELASNTFILGKISYASVIYSGTIETNLQLLNILQYHAGLAVLDIMKGKSYEKVWLELGWNPQDIDGLNCGLRNELKSSQNYLFI</sequence>
<organism evidence="1 2">
    <name type="scientific">Didymodactylos carnosus</name>
    <dbReference type="NCBI Taxonomy" id="1234261"/>
    <lineage>
        <taxon>Eukaryota</taxon>
        <taxon>Metazoa</taxon>
        <taxon>Spiralia</taxon>
        <taxon>Gnathifera</taxon>
        <taxon>Rotifera</taxon>
        <taxon>Eurotatoria</taxon>
        <taxon>Bdelloidea</taxon>
        <taxon>Philodinida</taxon>
        <taxon>Philodinidae</taxon>
        <taxon>Didymodactylos</taxon>
    </lineage>
</organism>
<gene>
    <name evidence="1" type="ORF">SRO942_LOCUS50467</name>
</gene>
<reference evidence="1" key="1">
    <citation type="submission" date="2021-02" db="EMBL/GenBank/DDBJ databases">
        <authorList>
            <person name="Nowell W R."/>
        </authorList>
    </citation>
    <scope>NUCLEOTIDE SEQUENCE</scope>
</reference>
<protein>
    <submittedName>
        <fullName evidence="1">Uncharacterized protein</fullName>
    </submittedName>
</protein>
<name>A0A8S2ZRF0_9BILA</name>
<comment type="caution">
    <text evidence="1">The sequence shown here is derived from an EMBL/GenBank/DDBJ whole genome shotgun (WGS) entry which is preliminary data.</text>
</comment>
<accession>A0A8S2ZRF0</accession>
<dbReference type="AlphaFoldDB" id="A0A8S2ZRF0"/>
<dbReference type="Proteomes" id="UP000681722">
    <property type="component" value="Unassembled WGS sequence"/>
</dbReference>
<dbReference type="EMBL" id="CAJOBC010143368">
    <property type="protein sequence ID" value="CAF4653331.1"/>
    <property type="molecule type" value="Genomic_DNA"/>
</dbReference>
<feature type="non-terminal residue" evidence="1">
    <location>
        <position position="1"/>
    </location>
</feature>
<evidence type="ECO:0000313" key="2">
    <source>
        <dbReference type="Proteomes" id="UP000681722"/>
    </source>
</evidence>
<proteinExistence type="predicted"/>